<evidence type="ECO:0008006" key="5">
    <source>
        <dbReference type="Google" id="ProtNLM"/>
    </source>
</evidence>
<evidence type="ECO:0000313" key="3">
    <source>
        <dbReference type="EMBL" id="EEP69476.1"/>
    </source>
</evidence>
<feature type="chain" id="PRO_5002936486" description="Periplasmic protein" evidence="2">
    <location>
        <begin position="21"/>
        <end position="174"/>
    </location>
</feature>
<keyword evidence="2" id="KW-0732">Signal</keyword>
<name>C4GGX1_9NEIS</name>
<protein>
    <recommendedName>
        <fullName evidence="5">Periplasmic protein</fullName>
    </recommendedName>
</protein>
<keyword evidence="4" id="KW-1185">Reference proteome</keyword>
<sequence>MKKTLLASMVLLTLSQGAIAEIYSCGEGCYTSNAKKGSGKADLGNKIGSYTSVKHYYDAPVDTSRSTSVASRSSYHPSGGAAPARSVPVANMQPAMPAAPKLSSARANGRRTILEQELNNERNALAQAKQNLADGRIVKGANDTNRDARIRQLESAVLDRQQNIQALQRELSRM</sequence>
<feature type="coiled-coil region" evidence="1">
    <location>
        <begin position="111"/>
        <end position="170"/>
    </location>
</feature>
<reference evidence="3" key="1">
    <citation type="submission" date="2009-04" db="EMBL/GenBank/DDBJ databases">
        <authorList>
            <person name="Weinstock G."/>
            <person name="Sodergren E."/>
            <person name="Clifton S."/>
            <person name="Fulton L."/>
            <person name="Fulton B."/>
            <person name="Courtney L."/>
            <person name="Fronick C."/>
            <person name="Harrison M."/>
            <person name="Strong C."/>
            <person name="Farmer C."/>
            <person name="Delahaunty K."/>
            <person name="Markovic C."/>
            <person name="Hall O."/>
            <person name="Minx P."/>
            <person name="Tomlinson C."/>
            <person name="Mitreva M."/>
            <person name="Nelson J."/>
            <person name="Hou S."/>
            <person name="Wollam A."/>
            <person name="Pepin K.H."/>
            <person name="Johnson M."/>
            <person name="Bhonagiri V."/>
            <person name="Nash W.E."/>
            <person name="Warren W."/>
            <person name="Chinwalla A."/>
            <person name="Mardis E.R."/>
            <person name="Wilson R.K."/>
        </authorList>
    </citation>
    <scope>NUCLEOTIDE SEQUENCE [LARGE SCALE GENOMIC DNA]</scope>
    <source>
        <strain evidence="3">ATCC 51147</strain>
    </source>
</reference>
<dbReference type="HOGENOM" id="CLU_112880_0_0_4"/>
<feature type="signal peptide" evidence="2">
    <location>
        <begin position="1"/>
        <end position="20"/>
    </location>
</feature>
<keyword evidence="1" id="KW-0175">Coiled coil</keyword>
<evidence type="ECO:0000313" key="4">
    <source>
        <dbReference type="Proteomes" id="UP000003009"/>
    </source>
</evidence>
<dbReference type="Proteomes" id="UP000003009">
    <property type="component" value="Unassembled WGS sequence"/>
</dbReference>
<organism evidence="3 4">
    <name type="scientific">Kingella oralis ATCC 51147</name>
    <dbReference type="NCBI Taxonomy" id="629741"/>
    <lineage>
        <taxon>Bacteria</taxon>
        <taxon>Pseudomonadati</taxon>
        <taxon>Pseudomonadota</taxon>
        <taxon>Betaproteobacteria</taxon>
        <taxon>Neisseriales</taxon>
        <taxon>Neisseriaceae</taxon>
        <taxon>Kingella</taxon>
    </lineage>
</organism>
<dbReference type="EMBL" id="ACJW02000002">
    <property type="protein sequence ID" value="EEP69476.1"/>
    <property type="molecule type" value="Genomic_DNA"/>
</dbReference>
<dbReference type="AlphaFoldDB" id="C4GGX1"/>
<evidence type="ECO:0000256" key="2">
    <source>
        <dbReference type="SAM" id="SignalP"/>
    </source>
</evidence>
<proteinExistence type="predicted"/>
<comment type="caution">
    <text evidence="3">The sequence shown here is derived from an EMBL/GenBank/DDBJ whole genome shotgun (WGS) entry which is preliminary data.</text>
</comment>
<gene>
    <name evidence="3" type="ORF">GCWU000324_01390</name>
</gene>
<dbReference type="GeneID" id="84906402"/>
<dbReference type="RefSeq" id="WP_003795675.1">
    <property type="nucleotide sequence ID" value="NZ_GG665871.1"/>
</dbReference>
<accession>C4GGX1</accession>
<evidence type="ECO:0000256" key="1">
    <source>
        <dbReference type="SAM" id="Coils"/>
    </source>
</evidence>
<dbReference type="OrthoDB" id="8601928at2"/>
<dbReference type="STRING" id="629741.GCWU000324_01390"/>